<dbReference type="Proteomes" id="UP001632038">
    <property type="component" value="Unassembled WGS sequence"/>
</dbReference>
<feature type="region of interest" description="Disordered" evidence="1">
    <location>
        <begin position="230"/>
        <end position="275"/>
    </location>
</feature>
<feature type="compositionally biased region" description="Acidic residues" evidence="1">
    <location>
        <begin position="251"/>
        <end position="261"/>
    </location>
</feature>
<proteinExistence type="predicted"/>
<evidence type="ECO:0000313" key="3">
    <source>
        <dbReference type="Proteomes" id="UP001632038"/>
    </source>
</evidence>
<protein>
    <submittedName>
        <fullName evidence="2">Uncharacterized protein</fullName>
    </submittedName>
</protein>
<gene>
    <name evidence="2" type="ORF">CASFOL_030154</name>
</gene>
<dbReference type="PANTHER" id="PTHR21737:SF4">
    <property type="entry name" value="SPLICING FACTOR CACTIN"/>
    <property type="match status" value="1"/>
</dbReference>
<feature type="region of interest" description="Disordered" evidence="1">
    <location>
        <begin position="157"/>
        <end position="179"/>
    </location>
</feature>
<accession>A0ABD3CCR9</accession>
<feature type="compositionally biased region" description="Polar residues" evidence="1">
    <location>
        <begin position="230"/>
        <end position="250"/>
    </location>
</feature>
<dbReference type="EMBL" id="JAVIJP010000047">
    <property type="protein sequence ID" value="KAL3626605.1"/>
    <property type="molecule type" value="Genomic_DNA"/>
</dbReference>
<evidence type="ECO:0000313" key="2">
    <source>
        <dbReference type="EMBL" id="KAL3626605.1"/>
    </source>
</evidence>
<comment type="caution">
    <text evidence="2">The sequence shown here is derived from an EMBL/GenBank/DDBJ whole genome shotgun (WGS) entry which is preliminary data.</text>
</comment>
<sequence length="275" mass="30965">MVTGSGDGVWGSRWLADGRSGGSRACAAEVSRLSEVVSSRWWSLEAVAVSGLRAKKRKVTDDEFAEYMAKKAQKRAMKTAKHARSQSVRGYWNDSTPFGDSNLYEKFVWRKKIEKDVIQGVLLDEFSVKAEKKMQKERMAEIEKVKKRIEERAIQKAQHEEEMRARPSGVPRLGEERGRVRGLSSCYAGKSKSFGNLTDFPLDDSKDLTTKEHHVNKKRRLLLAHKTFYGTRTGSSSSPNVGPTSLLSDDQTNEEVAEDMDEKQGEDQNQDGDDN</sequence>
<name>A0ABD3CCR9_9LAMI</name>
<evidence type="ECO:0000256" key="1">
    <source>
        <dbReference type="SAM" id="MobiDB-lite"/>
    </source>
</evidence>
<keyword evidence="3" id="KW-1185">Reference proteome</keyword>
<reference evidence="3" key="1">
    <citation type="journal article" date="2024" name="IScience">
        <title>Strigolactones Initiate the Formation of Haustorium-like Structures in Castilleja.</title>
        <authorList>
            <person name="Buerger M."/>
            <person name="Peterson D."/>
            <person name="Chory J."/>
        </authorList>
    </citation>
    <scope>NUCLEOTIDE SEQUENCE [LARGE SCALE GENOMIC DNA]</scope>
</reference>
<dbReference type="PANTHER" id="PTHR21737">
    <property type="entry name" value="POLYGLUTAMINE BINDING PROTEIN 1/MARVEL MEMBRANE-ASSOCIATING DOMAIN CONTAINING 3"/>
    <property type="match status" value="1"/>
</dbReference>
<dbReference type="AlphaFoldDB" id="A0ABD3CCR9"/>
<organism evidence="2 3">
    <name type="scientific">Castilleja foliolosa</name>
    <dbReference type="NCBI Taxonomy" id="1961234"/>
    <lineage>
        <taxon>Eukaryota</taxon>
        <taxon>Viridiplantae</taxon>
        <taxon>Streptophyta</taxon>
        <taxon>Embryophyta</taxon>
        <taxon>Tracheophyta</taxon>
        <taxon>Spermatophyta</taxon>
        <taxon>Magnoliopsida</taxon>
        <taxon>eudicotyledons</taxon>
        <taxon>Gunneridae</taxon>
        <taxon>Pentapetalae</taxon>
        <taxon>asterids</taxon>
        <taxon>lamiids</taxon>
        <taxon>Lamiales</taxon>
        <taxon>Orobanchaceae</taxon>
        <taxon>Pedicularideae</taxon>
        <taxon>Castillejinae</taxon>
        <taxon>Castilleja</taxon>
    </lineage>
</organism>